<evidence type="ECO:0000256" key="2">
    <source>
        <dbReference type="SAM" id="Phobius"/>
    </source>
</evidence>
<reference evidence="3" key="1">
    <citation type="submission" date="2025-08" db="UniProtKB">
        <authorList>
            <consortium name="Ensembl"/>
        </authorList>
    </citation>
    <scope>IDENTIFICATION</scope>
</reference>
<dbReference type="GO" id="GO:0005886">
    <property type="term" value="C:plasma membrane"/>
    <property type="evidence" value="ECO:0007669"/>
    <property type="project" value="InterPro"/>
</dbReference>
<protein>
    <submittedName>
        <fullName evidence="3">Si:dkey-70p6.1</fullName>
    </submittedName>
</protein>
<feature type="region of interest" description="Disordered" evidence="1">
    <location>
        <begin position="68"/>
        <end position="191"/>
    </location>
</feature>
<feature type="compositionally biased region" description="Pro residues" evidence="1">
    <location>
        <begin position="99"/>
        <end position="113"/>
    </location>
</feature>
<sequence length="431" mass="46466">MASMQDGLNFTAPPYGKVLLLGAIAAASAFVVTILIVVLCVGCQRKGKTHNVPGEGGKHRLMDVGILKQSKLRSISKSDTEMNKMNCNGKSRAGQTDTPAPPAVPANTPAPPDPDGEVDGGLPEPEAPVMSPPHPPETAEYACVRKLRKAEKAPQKRDSGTDMAEPPAPPLRHGPPSHPAPPPPHPHSTKLPRRNIEAFNVPSFPKEVMFMGNGEQYIWKPPEEDDMLMLQNKALGPLGAHTMENLQPSAAVVAEMYSKVCKPGKKKRAMPGSPPANLGFRTLGRGDWDRDRDGGFSVVVKPQTWAPQEGKAAGGSLDDHCYESIGTEECDQAYDNLEGGGAWKRERPPNTCATLRPRRKKAQQPLQQQHPPPPPPTQQTPKLQHLPAKALLLPGENLYESIGDLKQGSATSSTTTIFTFNDGMEMYVTGL</sequence>
<dbReference type="InterPro" id="IPR032748">
    <property type="entry name" value="PAG"/>
</dbReference>
<dbReference type="OrthoDB" id="9939965at2759"/>
<evidence type="ECO:0000313" key="3">
    <source>
        <dbReference type="Ensembl" id="ENSCVAP00000029823.1"/>
    </source>
</evidence>
<accession>A0A3Q2EBJ8</accession>
<dbReference type="GO" id="GO:0045121">
    <property type="term" value="C:membrane raft"/>
    <property type="evidence" value="ECO:0007669"/>
    <property type="project" value="InterPro"/>
</dbReference>
<dbReference type="Ensembl" id="ENSCVAT00000023154.1">
    <property type="protein sequence ID" value="ENSCVAP00000029823.1"/>
    <property type="gene ID" value="ENSCVAG00000017895.1"/>
</dbReference>
<name>A0A3Q2EBJ8_CYPVA</name>
<dbReference type="Proteomes" id="UP000265020">
    <property type="component" value="Unassembled WGS sequence"/>
</dbReference>
<reference evidence="3" key="2">
    <citation type="submission" date="2025-09" db="UniProtKB">
        <authorList>
            <consortium name="Ensembl"/>
        </authorList>
    </citation>
    <scope>IDENTIFICATION</scope>
</reference>
<keyword evidence="2" id="KW-0472">Membrane</keyword>
<keyword evidence="4" id="KW-1185">Reference proteome</keyword>
<feature type="compositionally biased region" description="Pro residues" evidence="1">
    <location>
        <begin position="166"/>
        <end position="186"/>
    </location>
</feature>
<dbReference type="OMA" id="NGEEYIW"/>
<evidence type="ECO:0000256" key="1">
    <source>
        <dbReference type="SAM" id="MobiDB-lite"/>
    </source>
</evidence>
<dbReference type="PANTHER" id="PTHR16322">
    <property type="entry name" value="PHOSPHOPROTEIN ASSOCIATED WITH GLYCOSPHINGOLIPID-ENRICHED MICRODOMAINS 1"/>
    <property type="match status" value="1"/>
</dbReference>
<evidence type="ECO:0000313" key="4">
    <source>
        <dbReference type="Proteomes" id="UP000265020"/>
    </source>
</evidence>
<dbReference type="GO" id="GO:0035556">
    <property type="term" value="P:intracellular signal transduction"/>
    <property type="evidence" value="ECO:0007669"/>
    <property type="project" value="InterPro"/>
</dbReference>
<dbReference type="AlphaFoldDB" id="A0A3Q2EBJ8"/>
<feature type="compositionally biased region" description="Polar residues" evidence="1">
    <location>
        <begin position="83"/>
        <end position="95"/>
    </location>
</feature>
<organism evidence="3 4">
    <name type="scientific">Cyprinodon variegatus</name>
    <name type="common">Sheepshead minnow</name>
    <dbReference type="NCBI Taxonomy" id="28743"/>
    <lineage>
        <taxon>Eukaryota</taxon>
        <taxon>Metazoa</taxon>
        <taxon>Chordata</taxon>
        <taxon>Craniata</taxon>
        <taxon>Vertebrata</taxon>
        <taxon>Euteleostomi</taxon>
        <taxon>Actinopterygii</taxon>
        <taxon>Neopterygii</taxon>
        <taxon>Teleostei</taxon>
        <taxon>Neoteleostei</taxon>
        <taxon>Acanthomorphata</taxon>
        <taxon>Ovalentaria</taxon>
        <taxon>Atherinomorphae</taxon>
        <taxon>Cyprinodontiformes</taxon>
        <taxon>Cyprinodontidae</taxon>
        <taxon>Cyprinodon</taxon>
    </lineage>
</organism>
<dbReference type="STRING" id="28743.ENSCVAP00000029823"/>
<feature type="region of interest" description="Disordered" evidence="1">
    <location>
        <begin position="264"/>
        <end position="286"/>
    </location>
</feature>
<feature type="transmembrane region" description="Helical" evidence="2">
    <location>
        <begin position="20"/>
        <end position="41"/>
    </location>
</feature>
<dbReference type="GeneID" id="107095959"/>
<proteinExistence type="predicted"/>
<feature type="region of interest" description="Disordered" evidence="1">
    <location>
        <begin position="357"/>
        <end position="382"/>
    </location>
</feature>
<keyword evidence="2" id="KW-0812">Transmembrane</keyword>
<dbReference type="GO" id="GO:0050868">
    <property type="term" value="P:negative regulation of T cell activation"/>
    <property type="evidence" value="ECO:0007669"/>
    <property type="project" value="InterPro"/>
</dbReference>
<dbReference type="PANTHER" id="PTHR16322:SF2">
    <property type="entry name" value="TRANSLATION INITIATION FACTOR IF-2"/>
    <property type="match status" value="1"/>
</dbReference>
<feature type="compositionally biased region" description="Basic and acidic residues" evidence="1">
    <location>
        <begin position="150"/>
        <end position="160"/>
    </location>
</feature>
<keyword evidence="2" id="KW-1133">Transmembrane helix</keyword>
<dbReference type="GeneTree" id="ENSGT00940000168127"/>
<dbReference type="RefSeq" id="XP_015247845.1">
    <property type="nucleotide sequence ID" value="XM_015392359.1"/>
</dbReference>